<dbReference type="SUPFAM" id="SSF53901">
    <property type="entry name" value="Thiolase-like"/>
    <property type="match status" value="1"/>
</dbReference>
<gene>
    <name evidence="2" type="ORF">A0U93_00965</name>
</gene>
<dbReference type="GO" id="GO:0016746">
    <property type="term" value="F:acyltransferase activity"/>
    <property type="evidence" value="ECO:0007669"/>
    <property type="project" value="InterPro"/>
</dbReference>
<evidence type="ECO:0000259" key="1">
    <source>
        <dbReference type="Pfam" id="PF13723"/>
    </source>
</evidence>
<dbReference type="KEGG" id="nch:A0U93_00965"/>
<dbReference type="Pfam" id="PF13723">
    <property type="entry name" value="Ketoacyl-synt_2"/>
    <property type="match status" value="1"/>
</dbReference>
<protein>
    <recommendedName>
        <fullName evidence="1">Beta-ketoacyl synthase-like N-terminal domain-containing protein</fullName>
    </recommendedName>
</protein>
<sequence>MPPNERRRCGPVTRLALALAEDACVRSGLAPAALRSVFASSNGDGGVVDDILGAVTTPGGEVSPTRFHNSVHNATAGYWTIGQGTIAPAAALGCFDWSFGQGLLKAMAECVVEDAPVLFVAYDLPIPGPIGTVRITQEAFGCALLLDPATTTNGLATLDAAYCPTAVTEDDIPLEALDRLAMGNPAARSIPLLREIARGGTGKPLQMVCQPGILHIKVTPCP</sequence>
<dbReference type="EMBL" id="CP014691">
    <property type="protein sequence ID" value="AQS89169.1"/>
    <property type="molecule type" value="Genomic_DNA"/>
</dbReference>
<dbReference type="InterPro" id="IPR014030">
    <property type="entry name" value="Ketoacyl_synth_N"/>
</dbReference>
<proteinExistence type="predicted"/>
<dbReference type="Proteomes" id="UP000188604">
    <property type="component" value="Chromosome"/>
</dbReference>
<accession>A0A1U9KTV7</accession>
<reference evidence="2 3" key="1">
    <citation type="submission" date="2016-03" db="EMBL/GenBank/DDBJ databases">
        <title>Acetic acid bacteria sequencing.</title>
        <authorList>
            <person name="Brandt J."/>
            <person name="Jakob F."/>
            <person name="Vogel R.F."/>
        </authorList>
    </citation>
    <scope>NUCLEOTIDE SEQUENCE [LARGE SCALE GENOMIC DNA]</scope>
    <source>
        <strain evidence="2 3">NBRC 101099</strain>
    </source>
</reference>
<name>A0A1U9KTV7_9PROT</name>
<dbReference type="InterPro" id="IPR016039">
    <property type="entry name" value="Thiolase-like"/>
</dbReference>
<organism evidence="2 3">
    <name type="scientific">Neoasaia chiangmaiensis</name>
    <dbReference type="NCBI Taxonomy" id="320497"/>
    <lineage>
        <taxon>Bacteria</taxon>
        <taxon>Pseudomonadati</taxon>
        <taxon>Pseudomonadota</taxon>
        <taxon>Alphaproteobacteria</taxon>
        <taxon>Acetobacterales</taxon>
        <taxon>Acetobacteraceae</taxon>
        <taxon>Neoasaia</taxon>
    </lineage>
</organism>
<evidence type="ECO:0000313" key="3">
    <source>
        <dbReference type="Proteomes" id="UP000188604"/>
    </source>
</evidence>
<evidence type="ECO:0000313" key="2">
    <source>
        <dbReference type="EMBL" id="AQS89169.1"/>
    </source>
</evidence>
<keyword evidence="3" id="KW-1185">Reference proteome</keyword>
<feature type="domain" description="Beta-ketoacyl synthase-like N-terminal" evidence="1">
    <location>
        <begin position="1"/>
        <end position="150"/>
    </location>
</feature>
<dbReference type="STRING" id="320497.A0U93_00965"/>
<dbReference type="AlphaFoldDB" id="A0A1U9KTV7"/>